<dbReference type="Proteomes" id="UP000197065">
    <property type="component" value="Unassembled WGS sequence"/>
</dbReference>
<evidence type="ECO:0000259" key="3">
    <source>
        <dbReference type="Pfam" id="PF00685"/>
    </source>
</evidence>
<dbReference type="OrthoDB" id="9804504at2"/>
<dbReference type="PANTHER" id="PTHR11783">
    <property type="entry name" value="SULFOTRANSFERASE SULT"/>
    <property type="match status" value="1"/>
</dbReference>
<dbReference type="Gene3D" id="3.40.50.300">
    <property type="entry name" value="P-loop containing nucleotide triphosphate hydrolases"/>
    <property type="match status" value="1"/>
</dbReference>
<evidence type="ECO:0000256" key="1">
    <source>
        <dbReference type="ARBA" id="ARBA00005771"/>
    </source>
</evidence>
<evidence type="ECO:0000313" key="5">
    <source>
        <dbReference type="Proteomes" id="UP000197065"/>
    </source>
</evidence>
<protein>
    <submittedName>
        <fullName evidence="4">Sulfotransferase domain-containing protein</fullName>
    </submittedName>
</protein>
<evidence type="ECO:0000313" key="4">
    <source>
        <dbReference type="EMBL" id="SNB52505.1"/>
    </source>
</evidence>
<proteinExistence type="inferred from homology"/>
<name>A0A212PZI2_9PROT</name>
<dbReference type="SUPFAM" id="SSF52540">
    <property type="entry name" value="P-loop containing nucleoside triphosphate hydrolases"/>
    <property type="match status" value="1"/>
</dbReference>
<comment type="similarity">
    <text evidence="1">Belongs to the sulfotransferase 1 family.</text>
</comment>
<dbReference type="AlphaFoldDB" id="A0A212PZI2"/>
<dbReference type="RefSeq" id="WP_088559581.1">
    <property type="nucleotide sequence ID" value="NZ_FYEH01000001.1"/>
</dbReference>
<accession>A0A212PZI2</accession>
<evidence type="ECO:0000256" key="2">
    <source>
        <dbReference type="ARBA" id="ARBA00022679"/>
    </source>
</evidence>
<reference evidence="4 5" key="1">
    <citation type="submission" date="2017-06" db="EMBL/GenBank/DDBJ databases">
        <authorList>
            <person name="Kim H.J."/>
            <person name="Triplett B.A."/>
        </authorList>
    </citation>
    <scope>NUCLEOTIDE SEQUENCE [LARGE SCALE GENOMIC DNA]</scope>
    <source>
        <strain evidence="4 5">B29T1</strain>
    </source>
</reference>
<dbReference type="Pfam" id="PF00685">
    <property type="entry name" value="Sulfotransfer_1"/>
    <property type="match status" value="1"/>
</dbReference>
<dbReference type="GO" id="GO:0008146">
    <property type="term" value="F:sulfotransferase activity"/>
    <property type="evidence" value="ECO:0007669"/>
    <property type="project" value="InterPro"/>
</dbReference>
<gene>
    <name evidence="4" type="ORF">SAMN07250955_101265</name>
</gene>
<organism evidence="4 5">
    <name type="scientific">Arboricoccus pini</name>
    <dbReference type="NCBI Taxonomy" id="1963835"/>
    <lineage>
        <taxon>Bacteria</taxon>
        <taxon>Pseudomonadati</taxon>
        <taxon>Pseudomonadota</taxon>
        <taxon>Alphaproteobacteria</taxon>
        <taxon>Geminicoccales</taxon>
        <taxon>Geminicoccaceae</taxon>
        <taxon>Arboricoccus</taxon>
    </lineage>
</organism>
<dbReference type="EMBL" id="FYEH01000001">
    <property type="protein sequence ID" value="SNB52505.1"/>
    <property type="molecule type" value="Genomic_DNA"/>
</dbReference>
<dbReference type="InterPro" id="IPR027417">
    <property type="entry name" value="P-loop_NTPase"/>
</dbReference>
<sequence length="325" mass="37752">MFALLKPALDSVGKRVMRTVVLTPLFFVSDDRKIAIERRLRGREQAAKLGRADVVIVSFGKSGRTWLRVMLSRFFQVKHALSERWLIGFDNLHLKNRAIPKIFFTHDNYLKDFTGNHSDKRDYYDRRVVLLVRHPADVAVSQYHQWRYRMRPHKKTINDYPEHGKDVSIFSFVAEHEAGLPKVVGFMNDWAREMDKLRQILIVRYEDMRANPAQEVERITRFMGTPGTEAEIQEAVRYASFDNMKKLEEKRHFWLAGGRMQAKDKTNPASFKVRRGKVGGWRDYFTEEEAAKIDAIVDQTMLPGFGYTSAEDGKPAWRSGEVVPA</sequence>
<feature type="domain" description="Sulfotransferase" evidence="3">
    <location>
        <begin position="52"/>
        <end position="301"/>
    </location>
</feature>
<dbReference type="InterPro" id="IPR000863">
    <property type="entry name" value="Sulfotransferase_dom"/>
</dbReference>
<keyword evidence="2 4" id="KW-0808">Transferase</keyword>
<keyword evidence="5" id="KW-1185">Reference proteome</keyword>